<dbReference type="Proteomes" id="UP000540266">
    <property type="component" value="Plasmid pBS3a"/>
</dbReference>
<evidence type="ECO:0000313" key="5">
    <source>
        <dbReference type="Proteomes" id="UP000540266"/>
    </source>
</evidence>
<dbReference type="Proteomes" id="UP000078551">
    <property type="component" value="Plasmid pRphaN671d"/>
</dbReference>
<reference evidence="2 4" key="1">
    <citation type="submission" date="2015-11" db="EMBL/GenBank/DDBJ databases">
        <title>The limits of bacterial species coexistence and the symbiotic plasmid transference in sympatric Rhizobium populations.</title>
        <authorList>
            <person name="Perez-Carrascal O.M."/>
            <person name="VanInsberghe D."/>
            <person name="Juarez S."/>
            <person name="Polz M.F."/>
            <person name="Vinuesa P."/>
            <person name="Gonzalez V."/>
        </authorList>
    </citation>
    <scope>NUCLEOTIDE SEQUENCE [LARGE SCALE GENOMIC DNA]</scope>
    <source>
        <strain evidence="2 4">N771</strain>
        <plasmid evidence="2 4">pRphaN671d</plasmid>
    </source>
</reference>
<dbReference type="GeneID" id="45960486"/>
<feature type="region of interest" description="Disordered" evidence="1">
    <location>
        <begin position="154"/>
        <end position="201"/>
    </location>
</feature>
<reference evidence="3 5" key="2">
    <citation type="submission" date="2020-11" db="EMBL/GenBank/DDBJ databases">
        <title>Indigenous Rhizobia Nodulating Common beans in Western Kenya.</title>
        <authorList>
            <person name="Wekesa C.S."/>
            <person name="Oelmueller R."/>
            <person name="Furch A.C."/>
        </authorList>
    </citation>
    <scope>NUCLEOTIDE SEQUENCE [LARGE SCALE GENOMIC DNA]</scope>
    <source>
        <strain evidence="5">BS3</strain>
        <strain evidence="3">S3</strain>
        <plasmid evidence="3 5">pBS3a</plasmid>
    </source>
</reference>
<dbReference type="CDD" id="cd16892">
    <property type="entry name" value="LT_VirB1-like"/>
    <property type="match status" value="1"/>
</dbReference>
<evidence type="ECO:0000256" key="1">
    <source>
        <dbReference type="SAM" id="MobiDB-lite"/>
    </source>
</evidence>
<proteinExistence type="predicted"/>
<sequence length="222" mass="23725">MGAAFVEIAQTCAPMVQVQTLAGVVSLESRFQPFAIRINSGPPLAAQPASKAEAIEVATSLIADRQDIQIGLGGLGIEHLQKLKLSVADAFDPCRNLKATATLLDGYYRAALRAGDPAQAERVMLQSYYGRDDPSLGAMAKYDEQVRQEAKQLSPTLASLTIGERGDQAGSGGQPQDEVVPARPEPPLQPSQTVEAPSWDVFSSGRQSSVLVFQNDRSEQSE</sequence>
<geneLocation type="plasmid" evidence="2 4">
    <name>pRphaN671d</name>
</geneLocation>
<name>A0A192TM88_9HYPH</name>
<dbReference type="AlphaFoldDB" id="A0A192TM88"/>
<geneLocation type="plasmid" evidence="3 5">
    <name>pBS3a</name>
</geneLocation>
<dbReference type="EMBL" id="CP013572">
    <property type="protein sequence ID" value="ANL88033.1"/>
    <property type="molecule type" value="Genomic_DNA"/>
</dbReference>
<evidence type="ECO:0000313" key="4">
    <source>
        <dbReference type="Proteomes" id="UP000078551"/>
    </source>
</evidence>
<dbReference type="EMBL" id="CP064932">
    <property type="protein sequence ID" value="QPK11220.1"/>
    <property type="molecule type" value="Genomic_DNA"/>
</dbReference>
<keyword evidence="3" id="KW-0614">Plasmid</keyword>
<gene>
    <name evidence="2" type="primary">virB1-1</name>
    <name evidence="2" type="ORF">AMC81_PD00177</name>
    <name evidence="3" type="ORF">HER27_022890</name>
</gene>
<evidence type="ECO:0000313" key="2">
    <source>
        <dbReference type="EMBL" id="ANL88033.1"/>
    </source>
</evidence>
<evidence type="ECO:0000313" key="3">
    <source>
        <dbReference type="EMBL" id="QPK11220.1"/>
    </source>
</evidence>
<keyword evidence="4" id="KW-1185">Reference proteome</keyword>
<organism evidence="3 5">
    <name type="scientific">Rhizobium phaseoli</name>
    <dbReference type="NCBI Taxonomy" id="396"/>
    <lineage>
        <taxon>Bacteria</taxon>
        <taxon>Pseudomonadati</taxon>
        <taxon>Pseudomonadota</taxon>
        <taxon>Alphaproteobacteria</taxon>
        <taxon>Hyphomicrobiales</taxon>
        <taxon>Rhizobiaceae</taxon>
        <taxon>Rhizobium/Agrobacterium group</taxon>
        <taxon>Rhizobium</taxon>
    </lineage>
</organism>
<dbReference type="RefSeq" id="WP_064820013.1">
    <property type="nucleotide sequence ID" value="NZ_CP013530.1"/>
</dbReference>
<protein>
    <submittedName>
        <fullName evidence="3">Lytic transglycosylase domain-containing protein</fullName>
    </submittedName>
    <submittedName>
        <fullName evidence="2">Type IV secretion system protein VirB1 1</fullName>
    </submittedName>
</protein>
<accession>A0A192TM88</accession>